<dbReference type="EMBL" id="WUBR01000003">
    <property type="protein sequence ID" value="MWV29162.1"/>
    <property type="molecule type" value="Genomic_DNA"/>
</dbReference>
<evidence type="ECO:0000256" key="1">
    <source>
        <dbReference type="SAM" id="MobiDB-lite"/>
    </source>
</evidence>
<proteinExistence type="predicted"/>
<feature type="region of interest" description="Disordered" evidence="1">
    <location>
        <begin position="60"/>
        <end position="81"/>
    </location>
</feature>
<accession>A0A844XHJ3</accession>
<organism evidence="2 3">
    <name type="scientific">Aurantiacibacter rhizosphaerae</name>
    <dbReference type="NCBI Taxonomy" id="2691582"/>
    <lineage>
        <taxon>Bacteria</taxon>
        <taxon>Pseudomonadati</taxon>
        <taxon>Pseudomonadota</taxon>
        <taxon>Alphaproteobacteria</taxon>
        <taxon>Sphingomonadales</taxon>
        <taxon>Erythrobacteraceae</taxon>
        <taxon>Aurantiacibacter</taxon>
    </lineage>
</organism>
<comment type="caution">
    <text evidence="2">The sequence shown here is derived from an EMBL/GenBank/DDBJ whole genome shotgun (WGS) entry which is preliminary data.</text>
</comment>
<evidence type="ECO:0000313" key="2">
    <source>
        <dbReference type="EMBL" id="MWV29162.1"/>
    </source>
</evidence>
<sequence>MAQTYAFYNARADEAAAEASKATLDNVRDRALRSEKTWRGLAHQAQKVESDRAKAVQVRKERQEAEAEAEAALEQVPHNVE</sequence>
<reference evidence="2 3" key="2">
    <citation type="submission" date="2020-02" db="EMBL/GenBank/DDBJ databases">
        <title>Erythrobacter dongmakensis sp. nov., isolated from a tidal mudflat.</title>
        <authorList>
            <person name="Kim I.S."/>
        </authorList>
    </citation>
    <scope>NUCLEOTIDE SEQUENCE [LARGE SCALE GENOMIC DNA]</scope>
    <source>
        <strain evidence="2 3">GH3-10</strain>
    </source>
</reference>
<name>A0A844XHJ3_9SPHN</name>
<protein>
    <submittedName>
        <fullName evidence="2">Uncharacterized protein</fullName>
    </submittedName>
</protein>
<keyword evidence="3" id="KW-1185">Reference proteome</keyword>
<reference evidence="2 3" key="1">
    <citation type="submission" date="2019-12" db="EMBL/GenBank/DDBJ databases">
        <authorList>
            <person name="Lee S.D."/>
        </authorList>
    </citation>
    <scope>NUCLEOTIDE SEQUENCE [LARGE SCALE GENOMIC DNA]</scope>
    <source>
        <strain evidence="2 3">GH3-10</strain>
    </source>
</reference>
<dbReference type="Proteomes" id="UP000461409">
    <property type="component" value="Unassembled WGS sequence"/>
</dbReference>
<gene>
    <name evidence="2" type="ORF">GRF63_14755</name>
</gene>
<evidence type="ECO:0000313" key="3">
    <source>
        <dbReference type="Proteomes" id="UP000461409"/>
    </source>
</evidence>
<dbReference type="AlphaFoldDB" id="A0A844XHJ3"/>